<evidence type="ECO:0000256" key="3">
    <source>
        <dbReference type="SAM" id="Phobius"/>
    </source>
</evidence>
<keyword evidence="6" id="KW-1185">Reference proteome</keyword>
<keyword evidence="5" id="KW-0378">Hydrolase</keyword>
<protein>
    <recommendedName>
        <fullName evidence="1">Signal peptidase I</fullName>
        <ecNumber evidence="1">3.4.21.89</ecNumber>
    </recommendedName>
</protein>
<dbReference type="RefSeq" id="WP_308489234.1">
    <property type="nucleotide sequence ID" value="NZ_JAVFCB010000005.1"/>
</dbReference>
<evidence type="ECO:0000313" key="6">
    <source>
        <dbReference type="Proteomes" id="UP001230289"/>
    </source>
</evidence>
<accession>A0ABU0XGP3</accession>
<evidence type="ECO:0000256" key="2">
    <source>
        <dbReference type="SAM" id="MobiDB-lite"/>
    </source>
</evidence>
<reference evidence="5 6" key="1">
    <citation type="submission" date="2023-08" db="EMBL/GenBank/DDBJ databases">
        <title>Microbacterium sp. nov., isolated from a waste landfill.</title>
        <authorList>
            <person name="Wen W."/>
        </authorList>
    </citation>
    <scope>NUCLEOTIDE SEQUENCE [LARGE SCALE GENOMIC DNA]</scope>
    <source>
        <strain evidence="5 6">ASV81</strain>
    </source>
</reference>
<feature type="compositionally biased region" description="Low complexity" evidence="2">
    <location>
        <begin position="26"/>
        <end position="45"/>
    </location>
</feature>
<proteinExistence type="predicted"/>
<dbReference type="InterPro" id="IPR019533">
    <property type="entry name" value="Peptidase_S26"/>
</dbReference>
<keyword evidence="3" id="KW-0812">Transmembrane</keyword>
<dbReference type="EMBL" id="JAVFCB010000005">
    <property type="protein sequence ID" value="MDQ4214298.1"/>
    <property type="molecule type" value="Genomic_DNA"/>
</dbReference>
<sequence>MTIDLANQMATTRRALRDQQQYIAPTGSVASSSASGARVGPRAGGELSTSAGTRRGPRAGRVLGEVLLWVAALAGLASIALVILAMTAHITLIMFRTGSMAPTIPTGSVAIVQQIPASEVHVGDVVTVDRPGLLPVTHRVREVAAGSTPQQRTLTLRGDANAQDDTAPYAVSTVRIVRYSVPGLAPLILLLGDPFVIGGFTVGAASLIVWAFWPKDGRRSRRDEQAQDAATDAVGPDSRP</sequence>
<name>A0ABU0XGP3_9MICO</name>
<organism evidence="5 6">
    <name type="scientific">Microbacterium capsulatum</name>
    <dbReference type="NCBI Taxonomy" id="3041921"/>
    <lineage>
        <taxon>Bacteria</taxon>
        <taxon>Bacillati</taxon>
        <taxon>Actinomycetota</taxon>
        <taxon>Actinomycetes</taxon>
        <taxon>Micrococcales</taxon>
        <taxon>Microbacteriaceae</taxon>
        <taxon>Microbacterium</taxon>
    </lineage>
</organism>
<evidence type="ECO:0000256" key="1">
    <source>
        <dbReference type="NCBIfam" id="TIGR02228"/>
    </source>
</evidence>
<feature type="region of interest" description="Disordered" evidence="2">
    <location>
        <begin position="219"/>
        <end position="240"/>
    </location>
</feature>
<dbReference type="Proteomes" id="UP001230289">
    <property type="component" value="Unassembled WGS sequence"/>
</dbReference>
<keyword evidence="3" id="KW-0472">Membrane</keyword>
<dbReference type="Pfam" id="PF10502">
    <property type="entry name" value="Peptidase_S26"/>
    <property type="match status" value="1"/>
</dbReference>
<dbReference type="GO" id="GO:0009003">
    <property type="term" value="F:signal peptidase activity"/>
    <property type="evidence" value="ECO:0007669"/>
    <property type="project" value="UniProtKB-EC"/>
</dbReference>
<evidence type="ECO:0000313" key="5">
    <source>
        <dbReference type="EMBL" id="MDQ4214298.1"/>
    </source>
</evidence>
<dbReference type="InterPro" id="IPR001733">
    <property type="entry name" value="Peptidase_S26B"/>
</dbReference>
<gene>
    <name evidence="5" type="ORF">RBR11_10265</name>
</gene>
<feature type="domain" description="Peptidase S26" evidence="4">
    <location>
        <begin position="74"/>
        <end position="132"/>
    </location>
</feature>
<feature type="region of interest" description="Disordered" evidence="2">
    <location>
        <begin position="26"/>
        <end position="55"/>
    </location>
</feature>
<evidence type="ECO:0000259" key="4">
    <source>
        <dbReference type="Pfam" id="PF10502"/>
    </source>
</evidence>
<feature type="transmembrane region" description="Helical" evidence="3">
    <location>
        <begin position="66"/>
        <end position="95"/>
    </location>
</feature>
<feature type="transmembrane region" description="Helical" evidence="3">
    <location>
        <begin position="187"/>
        <end position="213"/>
    </location>
</feature>
<keyword evidence="3" id="KW-1133">Transmembrane helix</keyword>
<dbReference type="EC" id="3.4.21.89" evidence="1"/>
<comment type="caution">
    <text evidence="5">The sequence shown here is derived from an EMBL/GenBank/DDBJ whole genome shotgun (WGS) entry which is preliminary data.</text>
</comment>
<dbReference type="NCBIfam" id="TIGR02228">
    <property type="entry name" value="sigpep_I_arch"/>
    <property type="match status" value="1"/>
</dbReference>
<dbReference type="CDD" id="cd06530">
    <property type="entry name" value="S26_SPase_I"/>
    <property type="match status" value="1"/>
</dbReference>